<dbReference type="InterPro" id="IPR013320">
    <property type="entry name" value="ConA-like_dom_sf"/>
</dbReference>
<accession>A0A5J4WHJ2</accession>
<dbReference type="SUPFAM" id="SSF49899">
    <property type="entry name" value="Concanavalin A-like lectins/glucanases"/>
    <property type="match status" value="1"/>
</dbReference>
<organism evidence="2 3">
    <name type="scientific">Streblomastix strix</name>
    <dbReference type="NCBI Taxonomy" id="222440"/>
    <lineage>
        <taxon>Eukaryota</taxon>
        <taxon>Metamonada</taxon>
        <taxon>Preaxostyla</taxon>
        <taxon>Oxymonadida</taxon>
        <taxon>Streblomastigidae</taxon>
        <taxon>Streblomastix</taxon>
    </lineage>
</organism>
<feature type="compositionally biased region" description="Acidic residues" evidence="1">
    <location>
        <begin position="276"/>
        <end position="285"/>
    </location>
</feature>
<comment type="caution">
    <text evidence="2">The sequence shown here is derived from an EMBL/GenBank/DDBJ whole genome shotgun (WGS) entry which is preliminary data.</text>
</comment>
<evidence type="ECO:0008006" key="4">
    <source>
        <dbReference type="Google" id="ProtNLM"/>
    </source>
</evidence>
<feature type="region of interest" description="Disordered" evidence="1">
    <location>
        <begin position="271"/>
        <end position="303"/>
    </location>
</feature>
<protein>
    <recommendedName>
        <fullName evidence="4">SPRY domain-containing protein</fullName>
    </recommendedName>
</protein>
<name>A0A5J4WHJ2_9EUKA</name>
<feature type="compositionally biased region" description="Basic and acidic residues" evidence="1">
    <location>
        <begin position="286"/>
        <end position="303"/>
    </location>
</feature>
<evidence type="ECO:0000313" key="2">
    <source>
        <dbReference type="EMBL" id="KAA6393825.1"/>
    </source>
</evidence>
<proteinExistence type="predicted"/>
<dbReference type="Gene3D" id="2.60.120.920">
    <property type="match status" value="1"/>
</dbReference>
<sequence>MTALDDYKVEKSLIGLGPDILMEILSAIEYFKDTQQFVWVNKKTFALQTHHRFEKSMENKKDPVDSTAILPAGGDLNQQGLKFVHTKSNHNYCTVVFDPIISAGIAYFEVIFHFHLHWYFDVGIARSSVKFEQNYHPSRYQEPKVSYCSGLGRIEHIIGYEIVGNEVFKDEQRIGVEVNMTTTPRTVHFFVNDVEQPAHIWHEGSSFELLKFEYHTSSKSKGLPNSLALEWGKEWVDQDEIVDPNDREQEWRLQYRNADPHLYMSGELRKQQKEELEQDGEIEELDKDRVSPPLTREYKAKKQNADQTFDKLLINVAAHRANADDQ</sequence>
<reference evidence="2 3" key="1">
    <citation type="submission" date="2019-03" db="EMBL/GenBank/DDBJ databases">
        <title>Single cell metagenomics reveals metabolic interactions within the superorganism composed of flagellate Streblomastix strix and complex community of Bacteroidetes bacteria on its surface.</title>
        <authorList>
            <person name="Treitli S.C."/>
            <person name="Kolisko M."/>
            <person name="Husnik F."/>
            <person name="Keeling P."/>
            <person name="Hampl V."/>
        </authorList>
    </citation>
    <scope>NUCLEOTIDE SEQUENCE [LARGE SCALE GENOMIC DNA]</scope>
    <source>
        <strain evidence="2">ST1C</strain>
    </source>
</reference>
<evidence type="ECO:0000256" key="1">
    <source>
        <dbReference type="SAM" id="MobiDB-lite"/>
    </source>
</evidence>
<dbReference type="AlphaFoldDB" id="A0A5J4WHJ2"/>
<dbReference type="Proteomes" id="UP000324800">
    <property type="component" value="Unassembled WGS sequence"/>
</dbReference>
<dbReference type="InterPro" id="IPR043136">
    <property type="entry name" value="B30.2/SPRY_sf"/>
</dbReference>
<dbReference type="EMBL" id="SNRW01002127">
    <property type="protein sequence ID" value="KAA6393825.1"/>
    <property type="molecule type" value="Genomic_DNA"/>
</dbReference>
<gene>
    <name evidence="2" type="ORF">EZS28_010645</name>
</gene>
<evidence type="ECO:0000313" key="3">
    <source>
        <dbReference type="Proteomes" id="UP000324800"/>
    </source>
</evidence>